<dbReference type="InterPro" id="IPR015943">
    <property type="entry name" value="WD40/YVTN_repeat-like_dom_sf"/>
</dbReference>
<feature type="compositionally biased region" description="Basic and acidic residues" evidence="1">
    <location>
        <begin position="580"/>
        <end position="591"/>
    </location>
</feature>
<gene>
    <name evidence="4" type="ORF">P3T76_007110</name>
</gene>
<dbReference type="InterPro" id="IPR036322">
    <property type="entry name" value="WD40_repeat_dom_sf"/>
</dbReference>
<dbReference type="AlphaFoldDB" id="A0AAD9LNJ7"/>
<keyword evidence="5" id="KW-1185">Reference proteome</keyword>
<dbReference type="Gene3D" id="2.130.10.10">
    <property type="entry name" value="YVTN repeat-like/Quinoprotein amine dehydrogenase"/>
    <property type="match status" value="1"/>
</dbReference>
<evidence type="ECO:0000313" key="4">
    <source>
        <dbReference type="EMBL" id="KAK1941244.1"/>
    </source>
</evidence>
<dbReference type="EMBL" id="JASMQC010000012">
    <property type="protein sequence ID" value="KAK1941244.1"/>
    <property type="molecule type" value="Genomic_DNA"/>
</dbReference>
<name>A0AAD9LNJ7_9STRA</name>
<comment type="caution">
    <text evidence="4">The sequence shown here is derived from an EMBL/GenBank/DDBJ whole genome shotgun (WGS) entry which is preliminary data.</text>
</comment>
<reference evidence="4" key="1">
    <citation type="submission" date="2023-08" db="EMBL/GenBank/DDBJ databases">
        <title>Reference Genome Resource for the Citrus Pathogen Phytophthora citrophthora.</title>
        <authorList>
            <person name="Moller H."/>
            <person name="Coetzee B."/>
            <person name="Rose L.J."/>
            <person name="Van Niekerk J.M."/>
        </authorList>
    </citation>
    <scope>NUCLEOTIDE SEQUENCE</scope>
    <source>
        <strain evidence="4">STE-U-9442</strain>
    </source>
</reference>
<evidence type="ECO:0000256" key="3">
    <source>
        <dbReference type="SAM" id="SignalP"/>
    </source>
</evidence>
<feature type="signal peptide" evidence="3">
    <location>
        <begin position="1"/>
        <end position="25"/>
    </location>
</feature>
<keyword evidence="2" id="KW-0812">Transmembrane</keyword>
<keyword evidence="2" id="KW-1133">Transmembrane helix</keyword>
<feature type="chain" id="PRO_5042096346" evidence="3">
    <location>
        <begin position="26"/>
        <end position="633"/>
    </location>
</feature>
<protein>
    <submittedName>
        <fullName evidence="4">Uncharacterized protein</fullName>
    </submittedName>
</protein>
<evidence type="ECO:0000313" key="5">
    <source>
        <dbReference type="Proteomes" id="UP001259832"/>
    </source>
</evidence>
<proteinExistence type="predicted"/>
<keyword evidence="3" id="KW-0732">Signal</keyword>
<evidence type="ECO:0000256" key="2">
    <source>
        <dbReference type="SAM" id="Phobius"/>
    </source>
</evidence>
<keyword evidence="2" id="KW-0472">Membrane</keyword>
<dbReference type="SUPFAM" id="SSF50978">
    <property type="entry name" value="WD40 repeat-like"/>
    <property type="match status" value="1"/>
</dbReference>
<feature type="transmembrane region" description="Helical" evidence="2">
    <location>
        <begin position="537"/>
        <end position="560"/>
    </location>
</feature>
<evidence type="ECO:0000256" key="1">
    <source>
        <dbReference type="SAM" id="MobiDB-lite"/>
    </source>
</evidence>
<organism evidence="4 5">
    <name type="scientific">Phytophthora citrophthora</name>
    <dbReference type="NCBI Taxonomy" id="4793"/>
    <lineage>
        <taxon>Eukaryota</taxon>
        <taxon>Sar</taxon>
        <taxon>Stramenopiles</taxon>
        <taxon>Oomycota</taxon>
        <taxon>Peronosporomycetes</taxon>
        <taxon>Peronosporales</taxon>
        <taxon>Peronosporaceae</taxon>
        <taxon>Phytophthora</taxon>
    </lineage>
</organism>
<dbReference type="Proteomes" id="UP001259832">
    <property type="component" value="Unassembled WGS sequence"/>
</dbReference>
<sequence length="633" mass="69732">MGVLQQVIALLLLHVLVLGTFLIDAREIEVALSADSSILVGKGPLEASIHDPQRGNVIIADKPDAGNPSETQIISNFQEDDTVKTVMTTLQRELAAVDQMVKLQEKKLQVLQDMRNVWLQEQQEKKPEEEVGDMTRRRRVDIGDAIDRKLDATIVDTVAAETGREFATYFVESATIKLKGVVADMKMTKMRPTSPMELIAVAYKDGVIEFYTSTTELLLSVDTEKNGIKDISLELQDNQPCLVVTYDTPSIALYELLLVIKSSDETESGVDGKAEPQFTISTGPEYQLSVSLHRQVELSSKASAVTIARASRQLVVAVAKDDGIIDFLAFNGTSLRQMQTQASISVMETRRNMLAFSNGRSVLVSSMTRAQGSVFHSCPGSSADVSSIAFDAIHPDIMYTGTQRGEVFVYSVNAGLPAEAQACKLLSRSMVSKHYRVSLVSLATTKTYIVAAGERGVAVFNVSRTQRNGISLSRMCLCNTQSVVAMAECQQLGGISAMAFSEGAMESHMTFISTNISGQSKLTLFHSLLPDKGEVSAFQWTVFVYVGVAVATVIGSQFFIKWQRRTNVNPWDSIKRRDSPYGKYVDSKGNEDTSEFEGEDFGRYNSLSDELRRKIVQQKRGSTRRSMDDDTDF</sequence>
<accession>A0AAD9LNJ7</accession>
<feature type="region of interest" description="Disordered" evidence="1">
    <location>
        <begin position="580"/>
        <end position="601"/>
    </location>
</feature>